<dbReference type="EMBL" id="PDYG01000100">
    <property type="protein sequence ID" value="PHU36974.1"/>
    <property type="molecule type" value="Genomic_DNA"/>
</dbReference>
<dbReference type="Proteomes" id="UP000224563">
    <property type="component" value="Unassembled WGS sequence"/>
</dbReference>
<dbReference type="InterPro" id="IPR001763">
    <property type="entry name" value="Rhodanese-like_dom"/>
</dbReference>
<reference evidence="2 3" key="1">
    <citation type="submission" date="2017-10" db="EMBL/GenBank/DDBJ databases">
        <title>Resolving the taxonomy of Roseburia spp., Eubacterium rectale and Agathobacter spp. through phylogenomic analysis.</title>
        <authorList>
            <person name="Sheridan P.O."/>
            <person name="Walker A.W."/>
            <person name="Duncan S.H."/>
            <person name="Scott K.P."/>
            <person name="Toole P.W.O."/>
            <person name="Luis P."/>
            <person name="Flint H.J."/>
        </authorList>
    </citation>
    <scope>NUCLEOTIDE SEQUENCE [LARGE SCALE GENOMIC DNA]</scope>
    <source>
        <strain evidence="2 3">JK623</strain>
    </source>
</reference>
<dbReference type="AlphaFoldDB" id="A0A2G3E147"/>
<dbReference type="InterPro" id="IPR023214">
    <property type="entry name" value="HAD_sf"/>
</dbReference>
<dbReference type="GO" id="GO:0016791">
    <property type="term" value="F:phosphatase activity"/>
    <property type="evidence" value="ECO:0007669"/>
    <property type="project" value="TreeGrafter"/>
</dbReference>
<dbReference type="Gene3D" id="3.30.1240.10">
    <property type="match status" value="1"/>
</dbReference>
<dbReference type="InterPro" id="IPR006379">
    <property type="entry name" value="HAD-SF_hydro_IIB"/>
</dbReference>
<dbReference type="PANTHER" id="PTHR10000">
    <property type="entry name" value="PHOSPHOSERINE PHOSPHATASE"/>
    <property type="match status" value="1"/>
</dbReference>
<dbReference type="NCBIfam" id="TIGR00099">
    <property type="entry name" value="Cof-subfamily"/>
    <property type="match status" value="1"/>
</dbReference>
<feature type="domain" description="Rhodanese" evidence="1">
    <location>
        <begin position="5"/>
        <end position="79"/>
    </location>
</feature>
<dbReference type="SUPFAM" id="SSF56784">
    <property type="entry name" value="HAD-like"/>
    <property type="match status" value="1"/>
</dbReference>
<dbReference type="GO" id="GO:0005829">
    <property type="term" value="C:cytosol"/>
    <property type="evidence" value="ECO:0007669"/>
    <property type="project" value="TreeGrafter"/>
</dbReference>
<dbReference type="PROSITE" id="PS01229">
    <property type="entry name" value="COF_2"/>
    <property type="match status" value="1"/>
</dbReference>
<keyword evidence="2" id="KW-0378">Hydrolase</keyword>
<dbReference type="SFLD" id="SFLDS00003">
    <property type="entry name" value="Haloacid_Dehalogenase"/>
    <property type="match status" value="1"/>
</dbReference>
<protein>
    <submittedName>
        <fullName evidence="2">Cof-type HAD-IIB family hydrolase</fullName>
    </submittedName>
</protein>
<evidence type="ECO:0000313" key="2">
    <source>
        <dbReference type="EMBL" id="PHU36974.1"/>
    </source>
</evidence>
<dbReference type="Gene3D" id="3.40.50.1000">
    <property type="entry name" value="HAD superfamily/HAD-like"/>
    <property type="match status" value="1"/>
</dbReference>
<name>A0A2G3E147_9FIRM</name>
<keyword evidence="3" id="KW-1185">Reference proteome</keyword>
<dbReference type="GO" id="GO:0000287">
    <property type="term" value="F:magnesium ion binding"/>
    <property type="evidence" value="ECO:0007669"/>
    <property type="project" value="TreeGrafter"/>
</dbReference>
<dbReference type="PROSITE" id="PS50206">
    <property type="entry name" value="RHODANESE_3"/>
    <property type="match status" value="1"/>
</dbReference>
<evidence type="ECO:0000313" key="3">
    <source>
        <dbReference type="Proteomes" id="UP000224563"/>
    </source>
</evidence>
<accession>A0A2G3E147</accession>
<sequence>MKKKAVFFDIDGTLWDEKMHIEESTKEAIRKLKENGHLAFLCSGRSRSSIQAQHLLELGFDGIIAACGNYVEMNGEVIYDNVMTTETANWVAKTLADCRLPSVLEGPYDCWIDTEGFEEDPYVDYLFALLGENAHPIRNSQKDFLIEKCSFDNFPYSEYAKAKEILGEKFDFIEHSSERDFHVVEMIPKGTSKATGIEWVRKYLGLNHDDIYAVGDSVNDLDMLKYVSHSIAMGNGVEAIKEICEYVTKRINEGGIYHAMEYYGLI</sequence>
<evidence type="ECO:0000259" key="1">
    <source>
        <dbReference type="PROSITE" id="PS50206"/>
    </source>
</evidence>
<organism evidence="2 3">
    <name type="scientific">Agathobacter ruminis</name>
    <dbReference type="NCBI Taxonomy" id="1712665"/>
    <lineage>
        <taxon>Bacteria</taxon>
        <taxon>Bacillati</taxon>
        <taxon>Bacillota</taxon>
        <taxon>Clostridia</taxon>
        <taxon>Lachnospirales</taxon>
        <taxon>Lachnospiraceae</taxon>
        <taxon>Agathobacter</taxon>
    </lineage>
</organism>
<dbReference type="PANTHER" id="PTHR10000:SF25">
    <property type="entry name" value="PHOSPHATASE YKRA-RELATED"/>
    <property type="match status" value="1"/>
</dbReference>
<proteinExistence type="predicted"/>
<dbReference type="NCBIfam" id="TIGR01484">
    <property type="entry name" value="HAD-SF-IIB"/>
    <property type="match status" value="1"/>
</dbReference>
<dbReference type="Pfam" id="PF08282">
    <property type="entry name" value="Hydrolase_3"/>
    <property type="match status" value="1"/>
</dbReference>
<reference evidence="2 3" key="2">
    <citation type="submission" date="2017-10" db="EMBL/GenBank/DDBJ databases">
        <authorList>
            <person name="Banno H."/>
            <person name="Chua N.-H."/>
        </authorList>
    </citation>
    <scope>NUCLEOTIDE SEQUENCE [LARGE SCALE GENOMIC DNA]</scope>
    <source>
        <strain evidence="2 3">JK623</strain>
    </source>
</reference>
<gene>
    <name evidence="2" type="ORF">CSX02_10530</name>
</gene>
<dbReference type="InterPro" id="IPR036412">
    <property type="entry name" value="HAD-like_sf"/>
</dbReference>
<dbReference type="InterPro" id="IPR000150">
    <property type="entry name" value="Cof"/>
</dbReference>
<comment type="caution">
    <text evidence="2">The sequence shown here is derived from an EMBL/GenBank/DDBJ whole genome shotgun (WGS) entry which is preliminary data.</text>
</comment>
<dbReference type="RefSeq" id="WP_031543483.1">
    <property type="nucleotide sequence ID" value="NZ_JANSWH010000028.1"/>
</dbReference>
<dbReference type="SFLD" id="SFLDG01140">
    <property type="entry name" value="C2.B:_Phosphomannomutase_and_P"/>
    <property type="match status" value="1"/>
</dbReference>